<dbReference type="Proteomes" id="UP001589575">
    <property type="component" value="Unassembled WGS sequence"/>
</dbReference>
<dbReference type="EMBL" id="JBHMFI010000002">
    <property type="protein sequence ID" value="MFB9074285.1"/>
    <property type="molecule type" value="Genomic_DNA"/>
</dbReference>
<evidence type="ECO:0000313" key="2">
    <source>
        <dbReference type="EMBL" id="MFB9074885.1"/>
    </source>
</evidence>
<dbReference type="EMBL" id="JBHMFI010000003">
    <property type="protein sequence ID" value="MFB9074885.1"/>
    <property type="molecule type" value="Genomic_DNA"/>
</dbReference>
<name>A0ABV5G7W3_9MICC</name>
<accession>A0ABV5G7W3</accession>
<sequence>MDLPAPFSPSREWTWPDSTVRSIESLAVKAPNFLVMPRNSSFTVLQPFWPGTGHCFGSLSFHP</sequence>
<evidence type="ECO:0000313" key="4">
    <source>
        <dbReference type="Proteomes" id="UP001589575"/>
    </source>
</evidence>
<evidence type="ECO:0000313" key="1">
    <source>
        <dbReference type="EMBL" id="MFB9074285.1"/>
    </source>
</evidence>
<reference evidence="3 4" key="1">
    <citation type="submission" date="2024-09" db="EMBL/GenBank/DDBJ databases">
        <authorList>
            <person name="Sun Q."/>
            <person name="Mori K."/>
        </authorList>
    </citation>
    <scope>NUCLEOTIDE SEQUENCE [LARGE SCALE GENOMIC DNA]</scope>
    <source>
        <strain evidence="3 4">CCM 7609</strain>
    </source>
</reference>
<evidence type="ECO:0000313" key="3">
    <source>
        <dbReference type="EMBL" id="MFB9074979.1"/>
    </source>
</evidence>
<protein>
    <submittedName>
        <fullName evidence="3">Uncharacterized protein</fullName>
    </submittedName>
</protein>
<gene>
    <name evidence="1" type="ORF">ACFFX0_25045</name>
    <name evidence="2" type="ORF">ACFFX0_28340</name>
    <name evidence="3" type="ORF">ACFFX0_28840</name>
</gene>
<proteinExistence type="predicted"/>
<comment type="caution">
    <text evidence="3">The sequence shown here is derived from an EMBL/GenBank/DDBJ whole genome shotgun (WGS) entry which is preliminary data.</text>
</comment>
<organism evidence="3 4">
    <name type="scientific">Citricoccus parietis</name>
    <dbReference type="NCBI Taxonomy" id="592307"/>
    <lineage>
        <taxon>Bacteria</taxon>
        <taxon>Bacillati</taxon>
        <taxon>Actinomycetota</taxon>
        <taxon>Actinomycetes</taxon>
        <taxon>Micrococcales</taxon>
        <taxon>Micrococcaceae</taxon>
        <taxon>Citricoccus</taxon>
    </lineage>
</organism>
<dbReference type="EMBL" id="JBHMFI010000004">
    <property type="protein sequence ID" value="MFB9074979.1"/>
    <property type="molecule type" value="Genomic_DNA"/>
</dbReference>
<keyword evidence="4" id="KW-1185">Reference proteome</keyword>